<keyword evidence="7" id="KW-0808">Transferase</keyword>
<feature type="domain" description="Aspartate/glutamate/uridylate kinase" evidence="14">
    <location>
        <begin position="8"/>
        <end position="211"/>
    </location>
</feature>
<evidence type="ECO:0000256" key="10">
    <source>
        <dbReference type="ARBA" id="ARBA00022840"/>
    </source>
</evidence>
<evidence type="ECO:0000256" key="12">
    <source>
        <dbReference type="ARBA" id="ARBA00032092"/>
    </source>
</evidence>
<keyword evidence="9 15" id="KW-0418">Kinase</keyword>
<comment type="catalytic activity">
    <reaction evidence="13">
        <text>UMP + ATP = UDP + ADP</text>
        <dbReference type="Rhea" id="RHEA:24400"/>
        <dbReference type="ChEBI" id="CHEBI:30616"/>
        <dbReference type="ChEBI" id="CHEBI:57865"/>
        <dbReference type="ChEBI" id="CHEBI:58223"/>
        <dbReference type="ChEBI" id="CHEBI:456216"/>
        <dbReference type="EC" id="2.7.4.22"/>
    </reaction>
</comment>
<keyword evidence="8" id="KW-0547">Nucleotide-binding</keyword>
<dbReference type="InterPro" id="IPR001048">
    <property type="entry name" value="Asp/Glu/Uridylate_kinase"/>
</dbReference>
<dbReference type="EC" id="2.7.4.22" evidence="4"/>
<dbReference type="PANTHER" id="PTHR42833:SF4">
    <property type="entry name" value="URIDYLATE KINASE PUMPKIN, CHLOROPLASTIC"/>
    <property type="match status" value="1"/>
</dbReference>
<evidence type="ECO:0000256" key="11">
    <source>
        <dbReference type="ARBA" id="ARBA00022975"/>
    </source>
</evidence>
<dbReference type="GO" id="GO:0005524">
    <property type="term" value="F:ATP binding"/>
    <property type="evidence" value="ECO:0007669"/>
    <property type="project" value="UniProtKB-KW"/>
</dbReference>
<dbReference type="GO" id="GO:0005737">
    <property type="term" value="C:cytoplasm"/>
    <property type="evidence" value="ECO:0007669"/>
    <property type="project" value="UniProtKB-SubCell"/>
</dbReference>
<dbReference type="Pfam" id="PF00696">
    <property type="entry name" value="AA_kinase"/>
    <property type="match status" value="1"/>
</dbReference>
<keyword evidence="10" id="KW-0067">ATP-binding</keyword>
<keyword evidence="6" id="KW-0963">Cytoplasm</keyword>
<proteinExistence type="inferred from homology"/>
<comment type="similarity">
    <text evidence="3">Belongs to the UMP kinase family.</text>
</comment>
<dbReference type="InterPro" id="IPR036393">
    <property type="entry name" value="AceGlu_kinase-like_sf"/>
</dbReference>
<dbReference type="NCBIfam" id="TIGR02076">
    <property type="entry name" value="pyrH_arch"/>
    <property type="match status" value="1"/>
</dbReference>
<dbReference type="UniPathway" id="UPA00159">
    <property type="reaction ID" value="UER00275"/>
</dbReference>
<evidence type="ECO:0000256" key="7">
    <source>
        <dbReference type="ARBA" id="ARBA00022679"/>
    </source>
</evidence>
<reference evidence="15 16" key="1">
    <citation type="journal article" date="2016" name="Nat. Commun.">
        <title>Thousands of microbial genomes shed light on interconnected biogeochemical processes in an aquifer system.</title>
        <authorList>
            <person name="Anantharaman K."/>
            <person name="Brown C.T."/>
            <person name="Hug L.A."/>
            <person name="Sharon I."/>
            <person name="Castelle C.J."/>
            <person name="Probst A.J."/>
            <person name="Thomas B.C."/>
            <person name="Singh A."/>
            <person name="Wilkins M.J."/>
            <person name="Karaoz U."/>
            <person name="Brodie E.L."/>
            <person name="Williams K.H."/>
            <person name="Hubbard S.S."/>
            <person name="Banfield J.F."/>
        </authorList>
    </citation>
    <scope>NUCLEOTIDE SEQUENCE [LARGE SCALE GENOMIC DNA]</scope>
</reference>
<dbReference type="EMBL" id="MFJC01000065">
    <property type="protein sequence ID" value="OGG08460.1"/>
    <property type="molecule type" value="Genomic_DNA"/>
</dbReference>
<comment type="subcellular location">
    <subcellularLocation>
        <location evidence="1">Cytoplasm</location>
    </subcellularLocation>
</comment>
<dbReference type="PANTHER" id="PTHR42833">
    <property type="entry name" value="URIDYLATE KINASE"/>
    <property type="match status" value="1"/>
</dbReference>
<name>A0A1F5Z7Q0_9BACT</name>
<gene>
    <name evidence="15" type="ORF">A2154_01870</name>
</gene>
<sequence length="233" mass="26171">MVEYKQSFVLSLGGSLFYPNGGGIDTQFLKDFNKFIRDQISFHKRRFFIVVGGGAITRHYQSAAREVRGSIDDDDLDWLGIHSTRLNAHMIRVIFRDIAHSHVIKHYEIIRKADEPVVVAAGWKPGWSTDYDAITLCQDYGIAVVINLTNVDQVFDKDPKKFPNAKPLVKISWGKYRAMAGDKWVPGMNLPFDPIASKLADELSVTVKILNGRNFSNLKNALDGKPFVGTTIS</sequence>
<dbReference type="InterPro" id="IPR011818">
    <property type="entry name" value="Uridylate_kinase_arch/spir"/>
</dbReference>
<evidence type="ECO:0000256" key="8">
    <source>
        <dbReference type="ARBA" id="ARBA00022741"/>
    </source>
</evidence>
<comment type="pathway">
    <text evidence="2">Pyrimidine metabolism; CTP biosynthesis via de novo pathway; UDP from UMP (UMPK route): step 1/1.</text>
</comment>
<dbReference type="GO" id="GO:0006225">
    <property type="term" value="P:UDP biosynthetic process"/>
    <property type="evidence" value="ECO:0007669"/>
    <property type="project" value="TreeGrafter"/>
</dbReference>
<dbReference type="GO" id="GO:0044210">
    <property type="term" value="P:'de novo' CTP biosynthetic process"/>
    <property type="evidence" value="ECO:0007669"/>
    <property type="project" value="UniProtKB-UniPathway"/>
</dbReference>
<dbReference type="InterPro" id="IPR011817">
    <property type="entry name" value="Uridylate_kinase"/>
</dbReference>
<evidence type="ECO:0000256" key="6">
    <source>
        <dbReference type="ARBA" id="ARBA00022490"/>
    </source>
</evidence>
<dbReference type="GO" id="GO:0033862">
    <property type="term" value="F:UMP kinase activity"/>
    <property type="evidence" value="ECO:0007669"/>
    <property type="project" value="UniProtKB-EC"/>
</dbReference>
<evidence type="ECO:0000256" key="9">
    <source>
        <dbReference type="ARBA" id="ARBA00022777"/>
    </source>
</evidence>
<evidence type="ECO:0000256" key="4">
    <source>
        <dbReference type="ARBA" id="ARBA00012899"/>
    </source>
</evidence>
<comment type="caution">
    <text evidence="15">The sequence shown here is derived from an EMBL/GenBank/DDBJ whole genome shotgun (WGS) entry which is preliminary data.</text>
</comment>
<dbReference type="PIRSF" id="PIRSF005650">
    <property type="entry name" value="Uridylate_kin"/>
    <property type="match status" value="1"/>
</dbReference>
<dbReference type="SUPFAM" id="SSF53633">
    <property type="entry name" value="Carbamate kinase-like"/>
    <property type="match status" value="1"/>
</dbReference>
<evidence type="ECO:0000256" key="5">
    <source>
        <dbReference type="ARBA" id="ARBA00016403"/>
    </source>
</evidence>
<dbReference type="AlphaFoldDB" id="A0A1F5Z7Q0"/>
<accession>A0A1F5Z7Q0</accession>
<dbReference type="Proteomes" id="UP000176854">
    <property type="component" value="Unassembled WGS sequence"/>
</dbReference>
<evidence type="ECO:0000256" key="3">
    <source>
        <dbReference type="ARBA" id="ARBA00007614"/>
    </source>
</evidence>
<organism evidence="15 16">
    <name type="scientific">Candidatus Gottesmanbacteria bacterium RBG_16_43_7</name>
    <dbReference type="NCBI Taxonomy" id="1798373"/>
    <lineage>
        <taxon>Bacteria</taxon>
        <taxon>Candidatus Gottesmaniibacteriota</taxon>
    </lineage>
</organism>
<evidence type="ECO:0000256" key="2">
    <source>
        <dbReference type="ARBA" id="ARBA00004791"/>
    </source>
</evidence>
<dbReference type="STRING" id="1798373.A2154_01870"/>
<evidence type="ECO:0000259" key="14">
    <source>
        <dbReference type="Pfam" id="PF00696"/>
    </source>
</evidence>
<keyword evidence="11" id="KW-0665">Pyrimidine biosynthesis</keyword>
<evidence type="ECO:0000313" key="15">
    <source>
        <dbReference type="EMBL" id="OGG08460.1"/>
    </source>
</evidence>
<evidence type="ECO:0000256" key="13">
    <source>
        <dbReference type="ARBA" id="ARBA00047767"/>
    </source>
</evidence>
<evidence type="ECO:0000313" key="16">
    <source>
        <dbReference type="Proteomes" id="UP000176854"/>
    </source>
</evidence>
<evidence type="ECO:0000256" key="1">
    <source>
        <dbReference type="ARBA" id="ARBA00004496"/>
    </source>
</evidence>
<protein>
    <recommendedName>
        <fullName evidence="5">Uridylate kinase</fullName>
        <ecNumber evidence="4">2.7.4.22</ecNumber>
    </recommendedName>
    <alternativeName>
        <fullName evidence="12">Uridine monophosphate kinase</fullName>
    </alternativeName>
</protein>
<dbReference type="Gene3D" id="3.40.1160.10">
    <property type="entry name" value="Acetylglutamate kinase-like"/>
    <property type="match status" value="1"/>
</dbReference>